<gene>
    <name evidence="2" type="primary">ABSGL_04043.1 scaffold 4793</name>
</gene>
<dbReference type="GO" id="GO:0015074">
    <property type="term" value="P:DNA integration"/>
    <property type="evidence" value="ECO:0007669"/>
    <property type="project" value="InterPro"/>
</dbReference>
<dbReference type="GO" id="GO:0003676">
    <property type="term" value="F:nucleic acid binding"/>
    <property type="evidence" value="ECO:0007669"/>
    <property type="project" value="InterPro"/>
</dbReference>
<organism evidence="2">
    <name type="scientific">Absidia glauca</name>
    <name type="common">Pin mould</name>
    <dbReference type="NCBI Taxonomy" id="4829"/>
    <lineage>
        <taxon>Eukaryota</taxon>
        <taxon>Fungi</taxon>
        <taxon>Fungi incertae sedis</taxon>
        <taxon>Mucoromycota</taxon>
        <taxon>Mucoromycotina</taxon>
        <taxon>Mucoromycetes</taxon>
        <taxon>Mucorales</taxon>
        <taxon>Cunninghamellaceae</taxon>
        <taxon>Absidia</taxon>
    </lineage>
</organism>
<dbReference type="AlphaFoldDB" id="A0A168MH32"/>
<dbReference type="EMBL" id="LT552114">
    <property type="protein sequence ID" value="SAL98505.1"/>
    <property type="molecule type" value="Genomic_DNA"/>
</dbReference>
<evidence type="ECO:0000313" key="2">
    <source>
        <dbReference type="EMBL" id="SAL98505.1"/>
    </source>
</evidence>
<dbReference type="PANTHER" id="PTHR37984">
    <property type="entry name" value="PROTEIN CBG26694"/>
    <property type="match status" value="1"/>
</dbReference>
<sequence length="293" mass="32983">MQYNVVRKGYNPLASITAQLPGDHWAIDLAGEFEQTNRGNVYILVMVDICTKFVIIKAIPDKQATTIAESLLDVFCTFGFPKILQSDNGTEFVNKIIKLMTRSTKIDHRLISAYHPRANGAAERTVQTVKHSIEKHIDGESKDWDYYIPPVQLAINAKIVRLTNSAPFALMFARKMNDFDDYSNIAVNNTTLQTGNEEVMQRIKDMADIVIPAIVQRTKEVREASQKQFDSTHKIIDYPTGSLVSILKPTRTSQLETKYNGPFTVVKKNKGGAYVLQQRNGELLDKTYPPSAL</sequence>
<dbReference type="STRING" id="4829.A0A168MH32"/>
<dbReference type="PROSITE" id="PS50994">
    <property type="entry name" value="INTEGRASE"/>
    <property type="match status" value="1"/>
</dbReference>
<dbReference type="InterPro" id="IPR050951">
    <property type="entry name" value="Retrovirus_Pol_polyprotein"/>
</dbReference>
<evidence type="ECO:0000313" key="3">
    <source>
        <dbReference type="Proteomes" id="UP000078561"/>
    </source>
</evidence>
<reference evidence="2" key="1">
    <citation type="submission" date="2016-04" db="EMBL/GenBank/DDBJ databases">
        <authorList>
            <person name="Evans L.H."/>
            <person name="Alamgir A."/>
            <person name="Owens N."/>
            <person name="Weber N.D."/>
            <person name="Virtaneva K."/>
            <person name="Barbian K."/>
            <person name="Babar A."/>
            <person name="Rosenke K."/>
        </authorList>
    </citation>
    <scope>NUCLEOTIDE SEQUENCE [LARGE SCALE GENOMIC DNA]</scope>
    <source>
        <strain evidence="2">CBS 101.48</strain>
    </source>
</reference>
<feature type="non-terminal residue" evidence="2">
    <location>
        <position position="293"/>
    </location>
</feature>
<dbReference type="InterPro" id="IPR012337">
    <property type="entry name" value="RNaseH-like_sf"/>
</dbReference>
<dbReference type="SUPFAM" id="SSF53098">
    <property type="entry name" value="Ribonuclease H-like"/>
    <property type="match status" value="1"/>
</dbReference>
<dbReference type="OMA" id="CETHTSR"/>
<dbReference type="PANTHER" id="PTHR37984:SF5">
    <property type="entry name" value="PROTEIN NYNRIN-LIKE"/>
    <property type="match status" value="1"/>
</dbReference>
<dbReference type="InParanoid" id="A0A168MH32"/>
<dbReference type="Gene3D" id="3.30.420.10">
    <property type="entry name" value="Ribonuclease H-like superfamily/Ribonuclease H"/>
    <property type="match status" value="1"/>
</dbReference>
<dbReference type="InterPro" id="IPR001584">
    <property type="entry name" value="Integrase_cat-core"/>
</dbReference>
<dbReference type="GO" id="GO:0005634">
    <property type="term" value="C:nucleus"/>
    <property type="evidence" value="ECO:0007669"/>
    <property type="project" value="UniProtKB-ARBA"/>
</dbReference>
<feature type="domain" description="Integrase catalytic" evidence="1">
    <location>
        <begin position="17"/>
        <end position="175"/>
    </location>
</feature>
<evidence type="ECO:0000259" key="1">
    <source>
        <dbReference type="PROSITE" id="PS50994"/>
    </source>
</evidence>
<accession>A0A168MH32</accession>
<dbReference type="InterPro" id="IPR036397">
    <property type="entry name" value="RNaseH_sf"/>
</dbReference>
<protein>
    <recommendedName>
        <fullName evidence="1">Integrase catalytic domain-containing protein</fullName>
    </recommendedName>
</protein>
<dbReference type="Proteomes" id="UP000078561">
    <property type="component" value="Unassembled WGS sequence"/>
</dbReference>
<proteinExistence type="predicted"/>
<keyword evidence="3" id="KW-1185">Reference proteome</keyword>
<dbReference type="OrthoDB" id="10267344at2759"/>
<name>A0A168MH32_ABSGL</name>
<dbReference type="Pfam" id="PF00665">
    <property type="entry name" value="rve"/>
    <property type="match status" value="1"/>
</dbReference>